<dbReference type="PANTHER" id="PTHR11390:SF21">
    <property type="entry name" value="DNA TOPOISOMERASE 3-ALPHA"/>
    <property type="match status" value="1"/>
</dbReference>
<feature type="region of interest" description="Disordered" evidence="13">
    <location>
        <begin position="623"/>
        <end position="658"/>
    </location>
</feature>
<dbReference type="Pfam" id="PF01751">
    <property type="entry name" value="Toprim"/>
    <property type="match status" value="1"/>
</dbReference>
<dbReference type="InterPro" id="IPR034144">
    <property type="entry name" value="TOPRIM_TopoIII"/>
</dbReference>
<dbReference type="EMBL" id="MKEK01000001">
    <property type="protein sequence ID" value="OEY68358.1"/>
    <property type="molecule type" value="Genomic_DNA"/>
</dbReference>
<dbReference type="NCBIfam" id="TIGR01056">
    <property type="entry name" value="topB"/>
    <property type="match status" value="1"/>
</dbReference>
<dbReference type="PROSITE" id="PS00396">
    <property type="entry name" value="TOPO_IA_1"/>
    <property type="match status" value="1"/>
</dbReference>
<dbReference type="CDD" id="cd00186">
    <property type="entry name" value="TOP1Ac"/>
    <property type="match status" value="1"/>
</dbReference>
<gene>
    <name evidence="16" type="ORF">BI198_01330</name>
</gene>
<dbReference type="GO" id="GO:0003677">
    <property type="term" value="F:DNA binding"/>
    <property type="evidence" value="ECO:0007669"/>
    <property type="project" value="UniProtKB-KW"/>
</dbReference>
<evidence type="ECO:0000256" key="12">
    <source>
        <dbReference type="ARBA" id="ARBA00032877"/>
    </source>
</evidence>
<dbReference type="InterPro" id="IPR013824">
    <property type="entry name" value="Topo_IA_cen_sub1"/>
</dbReference>
<comment type="catalytic activity">
    <reaction evidence="1">
        <text>ATP-independent breakage of single-stranded DNA, followed by passage and rejoining.</text>
        <dbReference type="EC" id="5.6.2.1"/>
    </reaction>
</comment>
<keyword evidence="17" id="KW-1185">Reference proteome</keyword>
<dbReference type="InterPro" id="IPR006171">
    <property type="entry name" value="TOPRIM_dom"/>
</dbReference>
<dbReference type="InterPro" id="IPR013825">
    <property type="entry name" value="Topo_IA_cen_sub2"/>
</dbReference>
<dbReference type="GO" id="GO:0006265">
    <property type="term" value="P:DNA topological change"/>
    <property type="evidence" value="ECO:0007669"/>
    <property type="project" value="InterPro"/>
</dbReference>
<evidence type="ECO:0000256" key="13">
    <source>
        <dbReference type="SAM" id="MobiDB-lite"/>
    </source>
</evidence>
<dbReference type="InterPro" id="IPR013826">
    <property type="entry name" value="Topo_IA_cen_sub3"/>
</dbReference>
<dbReference type="GO" id="GO:0043597">
    <property type="term" value="C:cytoplasmic replication fork"/>
    <property type="evidence" value="ECO:0007669"/>
    <property type="project" value="TreeGrafter"/>
</dbReference>
<evidence type="ECO:0000313" key="16">
    <source>
        <dbReference type="EMBL" id="OEY68358.1"/>
    </source>
</evidence>
<keyword evidence="5" id="KW-0460">Magnesium</keyword>
<dbReference type="EC" id="5.6.2.1" evidence="3"/>
<dbReference type="OrthoDB" id="9803554at2"/>
<dbReference type="PANTHER" id="PTHR11390">
    <property type="entry name" value="PROKARYOTIC DNA TOPOISOMERASE"/>
    <property type="match status" value="1"/>
</dbReference>
<accession>A0A1E7Q2S2</accession>
<evidence type="ECO:0000256" key="10">
    <source>
        <dbReference type="ARBA" id="ARBA00031985"/>
    </source>
</evidence>
<dbReference type="InterPro" id="IPR023406">
    <property type="entry name" value="Topo_IA_AS"/>
</dbReference>
<evidence type="ECO:0000256" key="4">
    <source>
        <dbReference type="ARBA" id="ARBA00022723"/>
    </source>
</evidence>
<organism evidence="16 17">
    <name type="scientific">Rheinheimera salexigens</name>
    <dbReference type="NCBI Taxonomy" id="1628148"/>
    <lineage>
        <taxon>Bacteria</taxon>
        <taxon>Pseudomonadati</taxon>
        <taxon>Pseudomonadota</taxon>
        <taxon>Gammaproteobacteria</taxon>
        <taxon>Chromatiales</taxon>
        <taxon>Chromatiaceae</taxon>
        <taxon>Rheinheimera</taxon>
    </lineage>
</organism>
<dbReference type="Gene3D" id="3.40.50.140">
    <property type="match status" value="1"/>
</dbReference>
<sequence length="658" mass="73250">MILYIAEKPSLGKAIAAVLPKPQHKDNGFIRLANGDVVSWCIGHLLEQAAPEQYNPDYKRWQAAHLPIIPTDWQLKVKSSAAKQFQILKKLIKQADKIIHAGDPDREGQLLVDQMLAYCGVKGAKLETAQRLLINDLNPDAVKKSLSQLKANKDFVPLSTSALARSRADWLYGLNMTRAYTLQGQKSGYNGVLSVGRVQTPLLGLVVRRDEEIANFISKPFYQVLASLSTQANEQFTALWQPSEACLPYQDEEGRVLVKALAEQVKNKIVNQAAIVSKLEQKDKKLAPPLPYNLSALQIDAAKRYGISAQQTLDACQQLYERHKLITYPRSDCRYLPQAQFNDAAALCQSIAANSQDLTESVANANTSLRSKAWNDSKVSAHHAIIPTAKRQILTKLSLTEQRLYLLIAVQYLAQFYPAYCYAETRVEVTILTGIFRATAKVEQAAGWKQLFRQAATNEIKQANSDEHQISQLPKLTLGQALKCIDATVLEKNTQPAQHFTDASLLAAMTGISRYVQDKDIRKILRDTDGLGTEATRASIIELLFKRQFIQRQGKLILATETGTALINALPLKATLPDMTALWEASLNNISQKQSSYQAFMQPLCDELQQLIADANTIKTMKLPQGTNQGWSKKKASSGKRKPYVRKPSVAKIDTKRN</sequence>
<evidence type="ECO:0000313" key="17">
    <source>
        <dbReference type="Proteomes" id="UP000242258"/>
    </source>
</evidence>
<dbReference type="InterPro" id="IPR003601">
    <property type="entry name" value="Topo_IA_2"/>
</dbReference>
<dbReference type="SUPFAM" id="SSF56712">
    <property type="entry name" value="Prokaryotic type I DNA topoisomerase"/>
    <property type="match status" value="1"/>
</dbReference>
<evidence type="ECO:0000256" key="11">
    <source>
        <dbReference type="ARBA" id="ARBA00032235"/>
    </source>
</evidence>
<dbReference type="GO" id="GO:0003917">
    <property type="term" value="F:DNA topoisomerase type I (single strand cut, ATP-independent) activity"/>
    <property type="evidence" value="ECO:0007669"/>
    <property type="project" value="UniProtKB-EC"/>
</dbReference>
<evidence type="ECO:0000256" key="1">
    <source>
        <dbReference type="ARBA" id="ARBA00000213"/>
    </source>
</evidence>
<dbReference type="Gene3D" id="1.10.460.10">
    <property type="entry name" value="Topoisomerase I, domain 2"/>
    <property type="match status" value="1"/>
</dbReference>
<evidence type="ECO:0000259" key="14">
    <source>
        <dbReference type="PROSITE" id="PS50880"/>
    </source>
</evidence>
<feature type="compositionally biased region" description="Basic residues" evidence="13">
    <location>
        <begin position="632"/>
        <end position="645"/>
    </location>
</feature>
<dbReference type="InterPro" id="IPR023405">
    <property type="entry name" value="Topo_IA_core_domain"/>
</dbReference>
<evidence type="ECO:0000256" key="8">
    <source>
        <dbReference type="ARBA" id="ARBA00023235"/>
    </source>
</evidence>
<evidence type="ECO:0000256" key="3">
    <source>
        <dbReference type="ARBA" id="ARBA00012891"/>
    </source>
</evidence>
<dbReference type="STRING" id="1628148.BI198_01330"/>
<dbReference type="InterPro" id="IPR005738">
    <property type="entry name" value="TopoIII"/>
</dbReference>
<dbReference type="PRINTS" id="PR00417">
    <property type="entry name" value="PRTPISMRASEI"/>
</dbReference>
<dbReference type="FunFam" id="1.10.290.10:FF:000004">
    <property type="entry name" value="DNA topoisomerase 3"/>
    <property type="match status" value="1"/>
</dbReference>
<evidence type="ECO:0000256" key="2">
    <source>
        <dbReference type="ARBA" id="ARBA00009446"/>
    </source>
</evidence>
<dbReference type="InterPro" id="IPR013497">
    <property type="entry name" value="Topo_IA_cen"/>
</dbReference>
<feature type="domain" description="Topo IA-type catalytic" evidence="15">
    <location>
        <begin position="155"/>
        <end position="612"/>
    </location>
</feature>
<keyword evidence="6" id="KW-0799">Topoisomerase</keyword>
<feature type="domain" description="Toprim" evidence="14">
    <location>
        <begin position="1"/>
        <end position="134"/>
    </location>
</feature>
<name>A0A1E7Q2S2_9GAMM</name>
<dbReference type="SMART" id="SM00437">
    <property type="entry name" value="TOP1Ac"/>
    <property type="match status" value="1"/>
</dbReference>
<evidence type="ECO:0000259" key="15">
    <source>
        <dbReference type="PROSITE" id="PS52039"/>
    </source>
</evidence>
<evidence type="ECO:0000256" key="7">
    <source>
        <dbReference type="ARBA" id="ARBA00023125"/>
    </source>
</evidence>
<proteinExistence type="inferred from homology"/>
<keyword evidence="4" id="KW-0479">Metal-binding</keyword>
<dbReference type="PROSITE" id="PS52039">
    <property type="entry name" value="TOPO_IA_2"/>
    <property type="match status" value="1"/>
</dbReference>
<dbReference type="FunFam" id="3.40.50.140:FF:000004">
    <property type="entry name" value="DNA topoisomerase 3"/>
    <property type="match status" value="1"/>
</dbReference>
<dbReference type="PROSITE" id="PS50880">
    <property type="entry name" value="TOPRIM"/>
    <property type="match status" value="1"/>
</dbReference>
<keyword evidence="8 16" id="KW-0413">Isomerase</keyword>
<evidence type="ECO:0000256" key="5">
    <source>
        <dbReference type="ARBA" id="ARBA00022842"/>
    </source>
</evidence>
<dbReference type="GO" id="GO:0006310">
    <property type="term" value="P:DNA recombination"/>
    <property type="evidence" value="ECO:0007669"/>
    <property type="project" value="TreeGrafter"/>
</dbReference>
<dbReference type="CDD" id="cd03362">
    <property type="entry name" value="TOPRIM_TopoIA_TopoIII"/>
    <property type="match status" value="1"/>
</dbReference>
<evidence type="ECO:0000256" key="9">
    <source>
        <dbReference type="ARBA" id="ARBA00030003"/>
    </source>
</evidence>
<evidence type="ECO:0000256" key="6">
    <source>
        <dbReference type="ARBA" id="ARBA00023029"/>
    </source>
</evidence>
<dbReference type="InterPro" id="IPR000380">
    <property type="entry name" value="Topo_IA"/>
</dbReference>
<dbReference type="RefSeq" id="WP_070047924.1">
    <property type="nucleotide sequence ID" value="NZ_CBCSDO010000001.1"/>
</dbReference>
<dbReference type="GO" id="GO:0046872">
    <property type="term" value="F:metal ion binding"/>
    <property type="evidence" value="ECO:0007669"/>
    <property type="project" value="UniProtKB-KW"/>
</dbReference>
<dbReference type="Pfam" id="PF01131">
    <property type="entry name" value="Topoisom_bac"/>
    <property type="match status" value="1"/>
</dbReference>
<keyword evidence="7" id="KW-0238">DNA-binding</keyword>
<dbReference type="InterPro" id="IPR003602">
    <property type="entry name" value="Topo_IA_DNA-bd_dom"/>
</dbReference>
<dbReference type="SMART" id="SM00493">
    <property type="entry name" value="TOPRIM"/>
    <property type="match status" value="1"/>
</dbReference>
<dbReference type="Proteomes" id="UP000242258">
    <property type="component" value="Unassembled WGS sequence"/>
</dbReference>
<dbReference type="Gene3D" id="1.10.290.10">
    <property type="entry name" value="Topoisomerase I, domain 4"/>
    <property type="match status" value="1"/>
</dbReference>
<protein>
    <recommendedName>
        <fullName evidence="3">DNA topoisomerase</fullName>
        <ecNumber evidence="3">5.6.2.1</ecNumber>
    </recommendedName>
    <alternativeName>
        <fullName evidence="12">Omega-protein</fullName>
    </alternativeName>
    <alternativeName>
        <fullName evidence="11">Relaxing enzyme</fullName>
    </alternativeName>
    <alternativeName>
        <fullName evidence="9">Swivelase</fullName>
    </alternativeName>
    <alternativeName>
        <fullName evidence="10">Untwisting enzyme</fullName>
    </alternativeName>
</protein>
<dbReference type="SMART" id="SM00436">
    <property type="entry name" value="TOP1Bc"/>
    <property type="match status" value="1"/>
</dbReference>
<dbReference type="NCBIfam" id="NF005829">
    <property type="entry name" value="PRK07726.1"/>
    <property type="match status" value="1"/>
</dbReference>
<comment type="caution">
    <text evidence="16">The sequence shown here is derived from an EMBL/GenBank/DDBJ whole genome shotgun (WGS) entry which is preliminary data.</text>
</comment>
<dbReference type="AlphaFoldDB" id="A0A1E7Q2S2"/>
<dbReference type="GO" id="GO:0006281">
    <property type="term" value="P:DNA repair"/>
    <property type="evidence" value="ECO:0007669"/>
    <property type="project" value="TreeGrafter"/>
</dbReference>
<reference evidence="17" key="1">
    <citation type="submission" date="2016-09" db="EMBL/GenBank/DDBJ databases">
        <authorList>
            <person name="Wan X."/>
            <person name="Hou S."/>
        </authorList>
    </citation>
    <scope>NUCLEOTIDE SEQUENCE [LARGE SCALE GENOMIC DNA]</scope>
    <source>
        <strain evidence="17">KH87</strain>
    </source>
</reference>
<comment type="similarity">
    <text evidence="2">Belongs to the type IA topoisomerase family.</text>
</comment>
<dbReference type="Gene3D" id="2.70.20.10">
    <property type="entry name" value="Topoisomerase I, domain 3"/>
    <property type="match status" value="1"/>
</dbReference>